<dbReference type="AlphaFoldDB" id="J9VWB5"/>
<evidence type="ECO:0000313" key="2">
    <source>
        <dbReference type="EMBL" id="AFR97711.1"/>
    </source>
</evidence>
<dbReference type="OrthoDB" id="1368at2759"/>
<feature type="region of interest" description="Disordered" evidence="1">
    <location>
        <begin position="118"/>
        <end position="179"/>
    </location>
</feature>
<proteinExistence type="predicted"/>
<name>J9VWB5_CRYN9</name>
<feature type="compositionally biased region" description="Low complexity" evidence="1">
    <location>
        <begin position="169"/>
        <end position="178"/>
    </location>
</feature>
<dbReference type="Proteomes" id="UP000010091">
    <property type="component" value="Chromosome 11"/>
</dbReference>
<accession>J9VWB5</accession>
<evidence type="ECO:0000313" key="3">
    <source>
        <dbReference type="Proteomes" id="UP000010091"/>
    </source>
</evidence>
<organism evidence="2 3">
    <name type="scientific">Cryptococcus neoformans (strain H99 / ATCC 208821 / CBS 10515 / FGSC 9487)</name>
    <name type="common">Cryptococcus neoformans var. grubii serotype A</name>
    <dbReference type="NCBI Taxonomy" id="235443"/>
    <lineage>
        <taxon>Eukaryota</taxon>
        <taxon>Fungi</taxon>
        <taxon>Dikarya</taxon>
        <taxon>Basidiomycota</taxon>
        <taxon>Agaricomycotina</taxon>
        <taxon>Tremellomycetes</taxon>
        <taxon>Tremellales</taxon>
        <taxon>Cryptococcaceae</taxon>
        <taxon>Cryptococcus</taxon>
        <taxon>Cryptococcus neoformans species complex</taxon>
    </lineage>
</organism>
<dbReference type="RefSeq" id="XP_012052568.1">
    <property type="nucleotide sequence ID" value="XM_012197178.1"/>
</dbReference>
<keyword evidence="3" id="KW-1185">Reference proteome</keyword>
<dbReference type="EMBL" id="CP003830">
    <property type="protein sequence ID" value="AFR97711.1"/>
    <property type="molecule type" value="Genomic_DNA"/>
</dbReference>
<evidence type="ECO:0000256" key="1">
    <source>
        <dbReference type="SAM" id="MobiDB-lite"/>
    </source>
</evidence>
<reference evidence="2 3" key="1">
    <citation type="journal article" date="2014" name="PLoS Genet.">
        <title>Analysis of the genome and transcriptome of Cryptococcus neoformans var. grubii reveals complex RNA expression and microevolution leading to virulence attenuation.</title>
        <authorList>
            <person name="Janbon G."/>
            <person name="Ormerod K.L."/>
            <person name="Paulet D."/>
            <person name="Byrnes E.J.III."/>
            <person name="Yadav V."/>
            <person name="Chatterjee G."/>
            <person name="Mullapudi N."/>
            <person name="Hon C.C."/>
            <person name="Billmyre R.B."/>
            <person name="Brunel F."/>
            <person name="Bahn Y.S."/>
            <person name="Chen W."/>
            <person name="Chen Y."/>
            <person name="Chow E.W."/>
            <person name="Coppee J.Y."/>
            <person name="Floyd-Averette A."/>
            <person name="Gaillardin C."/>
            <person name="Gerik K.J."/>
            <person name="Goldberg J."/>
            <person name="Gonzalez-Hilarion S."/>
            <person name="Gujja S."/>
            <person name="Hamlin J.L."/>
            <person name="Hsueh Y.P."/>
            <person name="Ianiri G."/>
            <person name="Jones S."/>
            <person name="Kodira C.D."/>
            <person name="Kozubowski L."/>
            <person name="Lam W."/>
            <person name="Marra M."/>
            <person name="Mesner L.D."/>
            <person name="Mieczkowski P.A."/>
            <person name="Moyrand F."/>
            <person name="Nielsen K."/>
            <person name="Proux C."/>
            <person name="Rossignol T."/>
            <person name="Schein J.E."/>
            <person name="Sun S."/>
            <person name="Wollschlaeger C."/>
            <person name="Wood I.A."/>
            <person name="Zeng Q."/>
            <person name="Neuveglise C."/>
            <person name="Newlon C.S."/>
            <person name="Perfect J.R."/>
            <person name="Lodge J.K."/>
            <person name="Idnurm A."/>
            <person name="Stajich J.E."/>
            <person name="Kronstad J.W."/>
            <person name="Sanyal K."/>
            <person name="Heitman J."/>
            <person name="Fraser J.A."/>
            <person name="Cuomo C.A."/>
            <person name="Dietrich F.S."/>
        </authorList>
    </citation>
    <scope>NUCLEOTIDE SEQUENCE [LARGE SCALE GENOMIC DNA]</scope>
    <source>
        <strain evidence="3">H99 / ATCC 208821 / CBS 10515 / FGSC 9487</strain>
    </source>
</reference>
<dbReference type="HOGENOM" id="CLU_877219_0_0_1"/>
<dbReference type="VEuPathDB" id="FungiDB:CNAG_01506"/>
<gene>
    <name evidence="2" type="ORF">CNAG_01506</name>
</gene>
<dbReference type="GeneID" id="23885208"/>
<dbReference type="KEGG" id="cng:CNAG_01506"/>
<sequence length="317" mass="35456">MTSPVVSMGPFKHDMAWVAYRFTSTVLDDIWPSVFFFTGIATSKSRSPKMQCIFLSTNVPVQWWSVTRYYRVLSGLVQDKQFVFLMVGCRNSLANLTTICRQLAMLIWIYVPNALPPKEEEPKPTQPDSQPLHDSPPTPTTTPKRPFATGRHFPTPISGPAQKPSAELDPSPSRSDSSFASTIETDLAEYDIGDGWRAVKEKEDERMKKQTEEMKERQSPQAKVELHGLIKKKSYIGLVQAFDVSMKHALRGETVNGEAGARTNGKDKGWKAKEDGYDDGNSSEILVYISSYLADLNRRALISPTTSTAIMTTLLEL</sequence>
<protein>
    <submittedName>
        <fullName evidence="2">Uncharacterized protein</fullName>
    </submittedName>
</protein>